<dbReference type="EMBL" id="QEQK01000005">
    <property type="protein sequence ID" value="PWN56661.1"/>
    <property type="molecule type" value="Genomic_DNA"/>
</dbReference>
<evidence type="ECO:0000313" key="3">
    <source>
        <dbReference type="Proteomes" id="UP000251800"/>
    </source>
</evidence>
<evidence type="ECO:0000256" key="1">
    <source>
        <dbReference type="SAM" id="SignalP"/>
    </source>
</evidence>
<gene>
    <name evidence="2" type="ORF">DEH80_07575</name>
</gene>
<sequence length="151" mass="16780">MGLHVTGLRLLAGLLLITAPLTAVASKQCTDTFYFTHQADLSAALEQRGIPHELDEDGDYELSIDGHVTYLIISKRALTLYGAWTGSDVGLEEMNQWNLEYRFSRAYIDEDGDPVLESDLDFEGGVCFSTITTFIETYEGSLEDFVDLISN</sequence>
<reference evidence="2 3" key="1">
    <citation type="submission" date="2018-05" db="EMBL/GenBank/DDBJ databases">
        <title>Abyssibacter profundi OUC007T gen. nov., sp. nov, a marine bacterium isolated from seawater of the Mariana Trench.</title>
        <authorList>
            <person name="Zhou S."/>
        </authorList>
    </citation>
    <scope>NUCLEOTIDE SEQUENCE [LARGE SCALE GENOMIC DNA]</scope>
    <source>
        <strain evidence="2 3">OUC007</strain>
    </source>
</reference>
<comment type="caution">
    <text evidence="2">The sequence shown here is derived from an EMBL/GenBank/DDBJ whole genome shotgun (WGS) entry which is preliminary data.</text>
</comment>
<dbReference type="OrthoDB" id="33037at2"/>
<dbReference type="Pfam" id="PF10722">
    <property type="entry name" value="YbjN"/>
    <property type="match status" value="1"/>
</dbReference>
<feature type="chain" id="PRO_5016810107" description="YbjN domain-containing protein" evidence="1">
    <location>
        <begin position="26"/>
        <end position="151"/>
    </location>
</feature>
<dbReference type="CDD" id="cd17511">
    <property type="entry name" value="YbjN_AmyR-like"/>
    <property type="match status" value="1"/>
</dbReference>
<dbReference type="Proteomes" id="UP000251800">
    <property type="component" value="Unassembled WGS sequence"/>
</dbReference>
<protein>
    <recommendedName>
        <fullName evidence="4">YbjN domain-containing protein</fullName>
    </recommendedName>
</protein>
<accession>A0A363UML9</accession>
<keyword evidence="1" id="KW-0732">Signal</keyword>
<organism evidence="2 3">
    <name type="scientific">Abyssibacter profundi</name>
    <dbReference type="NCBI Taxonomy" id="2182787"/>
    <lineage>
        <taxon>Bacteria</taxon>
        <taxon>Pseudomonadati</taxon>
        <taxon>Pseudomonadota</taxon>
        <taxon>Gammaproteobacteria</taxon>
        <taxon>Chromatiales</taxon>
        <taxon>Oceanococcaceae</taxon>
        <taxon>Abyssibacter</taxon>
    </lineage>
</organism>
<dbReference type="InterPro" id="IPR019660">
    <property type="entry name" value="Put_sensory_transdc_reg_YbjN"/>
</dbReference>
<feature type="signal peptide" evidence="1">
    <location>
        <begin position="1"/>
        <end position="25"/>
    </location>
</feature>
<dbReference type="AlphaFoldDB" id="A0A363UML9"/>
<name>A0A363UML9_9GAMM</name>
<evidence type="ECO:0008006" key="4">
    <source>
        <dbReference type="Google" id="ProtNLM"/>
    </source>
</evidence>
<evidence type="ECO:0000313" key="2">
    <source>
        <dbReference type="EMBL" id="PWN56661.1"/>
    </source>
</evidence>
<keyword evidence="3" id="KW-1185">Reference proteome</keyword>
<proteinExistence type="predicted"/>